<feature type="compositionally biased region" description="Basic residues" evidence="1">
    <location>
        <begin position="84"/>
        <end position="94"/>
    </location>
</feature>
<organism evidence="3">
    <name type="scientific">Caenorhabditis brenneri</name>
    <name type="common">Nematode worm</name>
    <dbReference type="NCBI Taxonomy" id="135651"/>
    <lineage>
        <taxon>Eukaryota</taxon>
        <taxon>Metazoa</taxon>
        <taxon>Ecdysozoa</taxon>
        <taxon>Nematoda</taxon>
        <taxon>Chromadorea</taxon>
        <taxon>Rhabditida</taxon>
        <taxon>Rhabditina</taxon>
        <taxon>Rhabditomorpha</taxon>
        <taxon>Rhabditoidea</taxon>
        <taxon>Rhabditidae</taxon>
        <taxon>Peloderinae</taxon>
        <taxon>Caenorhabditis</taxon>
    </lineage>
</organism>
<evidence type="ECO:0000313" key="2">
    <source>
        <dbReference type="EMBL" id="EGT52536.1"/>
    </source>
</evidence>
<feature type="region of interest" description="Disordered" evidence="1">
    <location>
        <begin position="1"/>
        <end position="42"/>
    </location>
</feature>
<accession>G0N4H2</accession>
<protein>
    <submittedName>
        <fullName evidence="2">Uncharacterized protein</fullName>
    </submittedName>
</protein>
<feature type="compositionally biased region" description="Basic residues" evidence="1">
    <location>
        <begin position="1"/>
        <end position="15"/>
    </location>
</feature>
<feature type="compositionally biased region" description="Basic and acidic residues" evidence="1">
    <location>
        <begin position="24"/>
        <end position="42"/>
    </location>
</feature>
<proteinExistence type="predicted"/>
<name>G0N4H2_CAEBE</name>
<feature type="region of interest" description="Disordered" evidence="1">
    <location>
        <begin position="71"/>
        <end position="94"/>
    </location>
</feature>
<dbReference type="InParanoid" id="G0N4H2"/>
<evidence type="ECO:0000313" key="3">
    <source>
        <dbReference type="Proteomes" id="UP000008068"/>
    </source>
</evidence>
<gene>
    <name evidence="2" type="ORF">CAEBREN_13648</name>
</gene>
<sequence>MKPTTKKSKSNRRAAMKSSCSVKNPRDRRGLSKKADDRVNSDRFSEEIKTTIDDGVKRFEARMDKYFKNESTSSVVNDAQKGNGKQKKNLHKSKNVREKYFTQTSFALGTQQLDGKLKENSSVQNNVKEAGKEKV</sequence>
<dbReference type="AlphaFoldDB" id="G0N4H2"/>
<keyword evidence="3" id="KW-1185">Reference proteome</keyword>
<reference evidence="3" key="1">
    <citation type="submission" date="2011-07" db="EMBL/GenBank/DDBJ databases">
        <authorList>
            <consortium name="Caenorhabditis brenneri Sequencing and Analysis Consortium"/>
            <person name="Wilson R.K."/>
        </authorList>
    </citation>
    <scope>NUCLEOTIDE SEQUENCE [LARGE SCALE GENOMIC DNA]</scope>
    <source>
        <strain evidence="3">PB2801</strain>
    </source>
</reference>
<evidence type="ECO:0000256" key="1">
    <source>
        <dbReference type="SAM" id="MobiDB-lite"/>
    </source>
</evidence>
<dbReference type="HOGENOM" id="CLU_1887570_0_0_1"/>
<dbReference type="Proteomes" id="UP000008068">
    <property type="component" value="Unassembled WGS sequence"/>
</dbReference>
<dbReference type="EMBL" id="GL379837">
    <property type="protein sequence ID" value="EGT52536.1"/>
    <property type="molecule type" value="Genomic_DNA"/>
</dbReference>